<name>A0AAJ0M7I9_9PEZI</name>
<dbReference type="PANTHER" id="PTHR35205:SF1">
    <property type="entry name" value="ZU5 DOMAIN-CONTAINING PROTEIN"/>
    <property type="match status" value="1"/>
</dbReference>
<evidence type="ECO:0000313" key="3">
    <source>
        <dbReference type="Proteomes" id="UP001275084"/>
    </source>
</evidence>
<evidence type="ECO:0000259" key="1">
    <source>
        <dbReference type="Pfam" id="PF25000"/>
    </source>
</evidence>
<evidence type="ECO:0000313" key="2">
    <source>
        <dbReference type="EMBL" id="KAK3338670.1"/>
    </source>
</evidence>
<organism evidence="2 3">
    <name type="scientific">Lasiosphaeria hispida</name>
    <dbReference type="NCBI Taxonomy" id="260671"/>
    <lineage>
        <taxon>Eukaryota</taxon>
        <taxon>Fungi</taxon>
        <taxon>Dikarya</taxon>
        <taxon>Ascomycota</taxon>
        <taxon>Pezizomycotina</taxon>
        <taxon>Sordariomycetes</taxon>
        <taxon>Sordariomycetidae</taxon>
        <taxon>Sordariales</taxon>
        <taxon>Lasiosphaeriaceae</taxon>
        <taxon>Lasiosphaeria</taxon>
    </lineage>
</organism>
<protein>
    <submittedName>
        <fullName evidence="2">P-loop containing nucleoside triphosphate hydrolase protein</fullName>
    </submittedName>
</protein>
<dbReference type="PANTHER" id="PTHR35205">
    <property type="entry name" value="NB-ARC AND TPR DOMAIN PROTEIN"/>
    <property type="match status" value="1"/>
</dbReference>
<sequence length="546" mass="61190">MLGAIKKLIKNALKWASFSSRQNTTTSLPPPQNSHRGVETVNDVLCDNVWAIAGQSRAVQEVHPGIDTNQRLSAELAALSELSSRQRSLAAPYSMLKPSDRNPQFYARQDIMCLMDEALLPSGRLDQGTSLSAGREFAICGLGGVGKTELAREYAFSRQDRFDAVFWIDSEHDSQLSEGFANIASHLGYADTSVDRVLSRTVAREWLSNPTTRSGSNHRHRDQRPLELGGASMEEGSEEASWLLVFNNADDLKLLEDYWPTTQKGSVILTSRDPMAKHQRAGISLEPLKQEDTAELLRRLTRAHSPQDVQASSAIAERLGGLPLAITQIAAYIDRWDMTLEEFLEYFDRQTSIKGVAEGKEVLKLGFRHHYKHSLLTVWTLEKLSRQGLALLEVLSFLNPDSITESLINLSSISAEGGAPPMLLDGFPTTEDEYFNARLDLRRVSLIRRGRGDSKLTLHRLVQDVVRSQIGSARALQVLNLTAFLVLKAWPTGFLRFDHDTATWNSSEELLPHILKLQIFFRRRWADVKSADARQNFARLLLFAGW</sequence>
<dbReference type="InterPro" id="IPR056681">
    <property type="entry name" value="DUF7779"/>
</dbReference>
<dbReference type="EMBL" id="JAUIQD010000010">
    <property type="protein sequence ID" value="KAK3338670.1"/>
    <property type="molecule type" value="Genomic_DNA"/>
</dbReference>
<reference evidence="2" key="1">
    <citation type="journal article" date="2023" name="Mol. Phylogenet. Evol.">
        <title>Genome-scale phylogeny and comparative genomics of the fungal order Sordariales.</title>
        <authorList>
            <person name="Hensen N."/>
            <person name="Bonometti L."/>
            <person name="Westerberg I."/>
            <person name="Brannstrom I.O."/>
            <person name="Guillou S."/>
            <person name="Cros-Aarteil S."/>
            <person name="Calhoun S."/>
            <person name="Haridas S."/>
            <person name="Kuo A."/>
            <person name="Mondo S."/>
            <person name="Pangilinan J."/>
            <person name="Riley R."/>
            <person name="LaButti K."/>
            <person name="Andreopoulos B."/>
            <person name="Lipzen A."/>
            <person name="Chen C."/>
            <person name="Yan M."/>
            <person name="Daum C."/>
            <person name="Ng V."/>
            <person name="Clum A."/>
            <person name="Steindorff A."/>
            <person name="Ohm R.A."/>
            <person name="Martin F."/>
            <person name="Silar P."/>
            <person name="Natvig D.O."/>
            <person name="Lalanne C."/>
            <person name="Gautier V."/>
            <person name="Ament-Velasquez S.L."/>
            <person name="Kruys A."/>
            <person name="Hutchinson M.I."/>
            <person name="Powell A.J."/>
            <person name="Barry K."/>
            <person name="Miller A.N."/>
            <person name="Grigoriev I.V."/>
            <person name="Debuchy R."/>
            <person name="Gladieux P."/>
            <person name="Hiltunen Thoren M."/>
            <person name="Johannesson H."/>
        </authorList>
    </citation>
    <scope>NUCLEOTIDE SEQUENCE</scope>
    <source>
        <strain evidence="2">CBS 955.72</strain>
    </source>
</reference>
<proteinExistence type="predicted"/>
<dbReference type="AlphaFoldDB" id="A0AAJ0M7I9"/>
<dbReference type="SUPFAM" id="SSF52540">
    <property type="entry name" value="P-loop containing nucleoside triphosphate hydrolases"/>
    <property type="match status" value="1"/>
</dbReference>
<keyword evidence="3" id="KW-1185">Reference proteome</keyword>
<dbReference type="Pfam" id="PF25000">
    <property type="entry name" value="DUF7779"/>
    <property type="match status" value="1"/>
</dbReference>
<reference evidence="2" key="2">
    <citation type="submission" date="2023-06" db="EMBL/GenBank/DDBJ databases">
        <authorList>
            <consortium name="Lawrence Berkeley National Laboratory"/>
            <person name="Haridas S."/>
            <person name="Hensen N."/>
            <person name="Bonometti L."/>
            <person name="Westerberg I."/>
            <person name="Brannstrom I.O."/>
            <person name="Guillou S."/>
            <person name="Cros-Aarteil S."/>
            <person name="Calhoun S."/>
            <person name="Kuo A."/>
            <person name="Mondo S."/>
            <person name="Pangilinan J."/>
            <person name="Riley R."/>
            <person name="Labutti K."/>
            <person name="Andreopoulos B."/>
            <person name="Lipzen A."/>
            <person name="Chen C."/>
            <person name="Yanf M."/>
            <person name="Daum C."/>
            <person name="Ng V."/>
            <person name="Clum A."/>
            <person name="Steindorff A."/>
            <person name="Ohm R."/>
            <person name="Martin F."/>
            <person name="Silar P."/>
            <person name="Natvig D."/>
            <person name="Lalanne C."/>
            <person name="Gautier V."/>
            <person name="Ament-Velasquez S.L."/>
            <person name="Kruys A."/>
            <person name="Hutchinson M.I."/>
            <person name="Powell A.J."/>
            <person name="Barry K."/>
            <person name="Miller A.N."/>
            <person name="Grigoriev I.V."/>
            <person name="Debuchy R."/>
            <person name="Gladieux P."/>
            <person name="Thoren M.H."/>
            <person name="Johannesson H."/>
        </authorList>
    </citation>
    <scope>NUCLEOTIDE SEQUENCE</scope>
    <source>
        <strain evidence="2">CBS 955.72</strain>
    </source>
</reference>
<comment type="caution">
    <text evidence="2">The sequence shown here is derived from an EMBL/GenBank/DDBJ whole genome shotgun (WGS) entry which is preliminary data.</text>
</comment>
<keyword evidence="2" id="KW-0378">Hydrolase</keyword>
<accession>A0AAJ0M7I9</accession>
<dbReference type="Gene3D" id="3.40.50.300">
    <property type="entry name" value="P-loop containing nucleotide triphosphate hydrolases"/>
    <property type="match status" value="1"/>
</dbReference>
<feature type="domain" description="DUF7779" evidence="1">
    <location>
        <begin position="379"/>
        <end position="473"/>
    </location>
</feature>
<feature type="non-terminal residue" evidence="2">
    <location>
        <position position="546"/>
    </location>
</feature>
<dbReference type="GO" id="GO:0016787">
    <property type="term" value="F:hydrolase activity"/>
    <property type="evidence" value="ECO:0007669"/>
    <property type="project" value="UniProtKB-KW"/>
</dbReference>
<dbReference type="InterPro" id="IPR027417">
    <property type="entry name" value="P-loop_NTPase"/>
</dbReference>
<dbReference type="Proteomes" id="UP001275084">
    <property type="component" value="Unassembled WGS sequence"/>
</dbReference>
<dbReference type="GO" id="GO:0043531">
    <property type="term" value="F:ADP binding"/>
    <property type="evidence" value="ECO:0007669"/>
    <property type="project" value="InterPro"/>
</dbReference>
<gene>
    <name evidence="2" type="ORF">B0T25DRAFT_599336</name>
</gene>